<evidence type="ECO:0000313" key="7">
    <source>
        <dbReference type="EMBL" id="CEA09303.1"/>
    </source>
</evidence>
<keyword evidence="3" id="KW-0804">Transcription</keyword>
<dbReference type="PANTHER" id="PTHR30055:SF234">
    <property type="entry name" value="HTH-TYPE TRANSCRIPTIONAL REGULATOR BETI"/>
    <property type="match status" value="1"/>
</dbReference>
<keyword evidence="1" id="KW-0805">Transcription regulation</keyword>
<dbReference type="GO" id="GO:0000976">
    <property type="term" value="F:transcription cis-regulatory region binding"/>
    <property type="evidence" value="ECO:0007669"/>
    <property type="project" value="TreeGrafter"/>
</dbReference>
<dbReference type="GO" id="GO:0003700">
    <property type="term" value="F:DNA-binding transcription factor activity"/>
    <property type="evidence" value="ECO:0007669"/>
    <property type="project" value="TreeGrafter"/>
</dbReference>
<organism evidence="7">
    <name type="scientific">Arthrobacter saudimassiliensis</name>
    <dbReference type="NCBI Taxonomy" id="1461584"/>
    <lineage>
        <taxon>Bacteria</taxon>
        <taxon>Bacillati</taxon>
        <taxon>Actinomycetota</taxon>
        <taxon>Actinomycetes</taxon>
        <taxon>Micrococcales</taxon>
        <taxon>Micrococcaceae</taxon>
        <taxon>Arthrobacter</taxon>
    </lineage>
</organism>
<dbReference type="PATRIC" id="fig|1461584.3.peg.2644"/>
<dbReference type="Pfam" id="PF00440">
    <property type="entry name" value="TetR_N"/>
    <property type="match status" value="1"/>
</dbReference>
<accession>A0A078MQ05</accession>
<sequence>MTVSAASTAPDRRSSLKQRHRRAIIDAAAALMGEQGMSFSVDELAARADVARRTVFNHFNSLDEVIVEACSELLGSTLDELVSLMKHGTEVPGSMADQVIAALRRSDVVGPMARLTAMLGDDGGQLGDARPSPRSALIALRSFTAITRRMSEELRLGYPDADPLDVDLFSGAFIGGLAVLYQHWSAATGAVDTPESREAWTRLREQFLTALQSGHGTTACSRTFPVSPTPDGKSPLG</sequence>
<gene>
    <name evidence="7" type="ORF">BN1051_02671</name>
</gene>
<dbReference type="PROSITE" id="PS50977">
    <property type="entry name" value="HTH_TETR_2"/>
    <property type="match status" value="1"/>
</dbReference>
<dbReference type="PRINTS" id="PR00455">
    <property type="entry name" value="HTHTETR"/>
</dbReference>
<evidence type="ECO:0000256" key="3">
    <source>
        <dbReference type="ARBA" id="ARBA00023163"/>
    </source>
</evidence>
<evidence type="ECO:0000256" key="2">
    <source>
        <dbReference type="ARBA" id="ARBA00023125"/>
    </source>
</evidence>
<feature type="DNA-binding region" description="H-T-H motif" evidence="4">
    <location>
        <begin position="40"/>
        <end position="59"/>
    </location>
</feature>
<protein>
    <submittedName>
        <fullName evidence="7">Bacterial regulatory proteins, tetR family</fullName>
    </submittedName>
</protein>
<dbReference type="InterPro" id="IPR009057">
    <property type="entry name" value="Homeodomain-like_sf"/>
</dbReference>
<evidence type="ECO:0000256" key="5">
    <source>
        <dbReference type="SAM" id="MobiDB-lite"/>
    </source>
</evidence>
<name>A0A078MQ05_9MICC</name>
<dbReference type="SUPFAM" id="SSF46689">
    <property type="entry name" value="Homeodomain-like"/>
    <property type="match status" value="1"/>
</dbReference>
<feature type="region of interest" description="Disordered" evidence="5">
    <location>
        <begin position="216"/>
        <end position="237"/>
    </location>
</feature>
<dbReference type="Gene3D" id="1.10.357.10">
    <property type="entry name" value="Tetracycline Repressor, domain 2"/>
    <property type="match status" value="1"/>
</dbReference>
<evidence type="ECO:0000256" key="1">
    <source>
        <dbReference type="ARBA" id="ARBA00023015"/>
    </source>
</evidence>
<keyword evidence="2 4" id="KW-0238">DNA-binding</keyword>
<feature type="domain" description="HTH tetR-type" evidence="6">
    <location>
        <begin position="18"/>
        <end position="77"/>
    </location>
</feature>
<evidence type="ECO:0000256" key="4">
    <source>
        <dbReference type="PROSITE-ProRule" id="PRU00335"/>
    </source>
</evidence>
<dbReference type="InterPro" id="IPR001647">
    <property type="entry name" value="HTH_TetR"/>
</dbReference>
<feature type="compositionally biased region" description="Polar residues" evidence="5">
    <location>
        <begin position="216"/>
        <end position="226"/>
    </location>
</feature>
<reference evidence="7" key="1">
    <citation type="submission" date="2014-07" db="EMBL/GenBank/DDBJ databases">
        <authorList>
            <person name="Urmite Genomes Urmite Genomes"/>
        </authorList>
    </citation>
    <scope>NUCLEOTIDE SEQUENCE</scope>
    <source>
        <strain evidence="7">11W110_air</strain>
    </source>
</reference>
<dbReference type="AlphaFoldDB" id="A0A078MQ05"/>
<evidence type="ECO:0000259" key="6">
    <source>
        <dbReference type="PROSITE" id="PS50977"/>
    </source>
</evidence>
<dbReference type="EMBL" id="LN483072">
    <property type="protein sequence ID" value="CEA09303.1"/>
    <property type="molecule type" value="Genomic_DNA"/>
</dbReference>
<proteinExistence type="predicted"/>
<dbReference type="PANTHER" id="PTHR30055">
    <property type="entry name" value="HTH-TYPE TRANSCRIPTIONAL REGULATOR RUTR"/>
    <property type="match status" value="1"/>
</dbReference>
<dbReference type="InterPro" id="IPR050109">
    <property type="entry name" value="HTH-type_TetR-like_transc_reg"/>
</dbReference>